<proteinExistence type="inferred from homology"/>
<gene>
    <name evidence="12" type="ORF">P4B07_23860</name>
</gene>
<protein>
    <recommendedName>
        <fullName evidence="3">Uncharacterized protein YtcA</fullName>
    </recommendedName>
</protein>
<evidence type="ECO:0000256" key="10">
    <source>
        <dbReference type="ARBA" id="ARBA00023288"/>
    </source>
</evidence>
<keyword evidence="7 11" id="KW-1133">Transmembrane helix</keyword>
<keyword evidence="13" id="KW-1185">Reference proteome</keyword>
<keyword evidence="8 11" id="KW-0472">Membrane</keyword>
<geneLocation type="plasmid" evidence="12 13">
    <name>unnamedA</name>
</geneLocation>
<keyword evidence="10 12" id="KW-0449">Lipoprotein</keyword>
<evidence type="ECO:0000256" key="9">
    <source>
        <dbReference type="ARBA" id="ARBA00023139"/>
    </source>
</evidence>
<dbReference type="InterPro" id="IPR031381">
    <property type="entry name" value="YtcA"/>
</dbReference>
<dbReference type="GeneID" id="29522167"/>
<evidence type="ECO:0000256" key="5">
    <source>
        <dbReference type="ARBA" id="ARBA00022692"/>
    </source>
</evidence>
<keyword evidence="6" id="KW-0732">Signal</keyword>
<evidence type="ECO:0000313" key="12">
    <source>
        <dbReference type="EMBL" id="WFP94248.1"/>
    </source>
</evidence>
<evidence type="ECO:0000256" key="6">
    <source>
        <dbReference type="ARBA" id="ARBA00022729"/>
    </source>
</evidence>
<evidence type="ECO:0000313" key="13">
    <source>
        <dbReference type="Proteomes" id="UP001214094"/>
    </source>
</evidence>
<keyword evidence="9" id="KW-0564">Palmitate</keyword>
<feature type="transmembrane region" description="Helical" evidence="11">
    <location>
        <begin position="80"/>
        <end position="102"/>
    </location>
</feature>
<dbReference type="RefSeq" id="WP_234798807.1">
    <property type="nucleotide sequence ID" value="NZ_CP015881.1"/>
</dbReference>
<dbReference type="Pfam" id="PF17090">
    <property type="entry name" value="Ytca"/>
    <property type="match status" value="1"/>
</dbReference>
<comment type="similarity">
    <text evidence="2">Belongs to the YtcA family.</text>
</comment>
<sequence>MVRLSMRAGRRRWTIGRALLSVGMLTAAGCARDPLAPSVVVFGSYFPAWLLCAGLGIVTTVVARLILVHAGIDEHLPAPLLVYLSLALTTSIVYWFLAFGGAPN</sequence>
<evidence type="ECO:0000256" key="3">
    <source>
        <dbReference type="ARBA" id="ARBA00021237"/>
    </source>
</evidence>
<evidence type="ECO:0000256" key="8">
    <source>
        <dbReference type="ARBA" id="ARBA00023136"/>
    </source>
</evidence>
<evidence type="ECO:0000256" key="2">
    <source>
        <dbReference type="ARBA" id="ARBA00008208"/>
    </source>
</evidence>
<accession>A0ABY8HQ68</accession>
<evidence type="ECO:0000256" key="1">
    <source>
        <dbReference type="ARBA" id="ARBA00004141"/>
    </source>
</evidence>
<keyword evidence="12" id="KW-0614">Plasmid</keyword>
<dbReference type="EMBL" id="CP121309">
    <property type="protein sequence ID" value="WFP94248.1"/>
    <property type="molecule type" value="Genomic_DNA"/>
</dbReference>
<keyword evidence="5 11" id="KW-0812">Transmembrane</keyword>
<evidence type="ECO:0000256" key="4">
    <source>
        <dbReference type="ARBA" id="ARBA00022475"/>
    </source>
</evidence>
<name>A0ABY8HQ68_ENSAD</name>
<keyword evidence="4" id="KW-1003">Cell membrane</keyword>
<feature type="transmembrane region" description="Helical" evidence="11">
    <location>
        <begin position="48"/>
        <end position="68"/>
    </location>
</feature>
<dbReference type="Proteomes" id="UP001214094">
    <property type="component" value="Plasmid unnamedA"/>
</dbReference>
<evidence type="ECO:0000256" key="7">
    <source>
        <dbReference type="ARBA" id="ARBA00022989"/>
    </source>
</evidence>
<evidence type="ECO:0000256" key="11">
    <source>
        <dbReference type="SAM" id="Phobius"/>
    </source>
</evidence>
<organism evidence="12 13">
    <name type="scientific">Ensifer adhaerens</name>
    <name type="common">Sinorhizobium morelense</name>
    <dbReference type="NCBI Taxonomy" id="106592"/>
    <lineage>
        <taxon>Bacteria</taxon>
        <taxon>Pseudomonadati</taxon>
        <taxon>Pseudomonadota</taxon>
        <taxon>Alphaproteobacteria</taxon>
        <taxon>Hyphomicrobiales</taxon>
        <taxon>Rhizobiaceae</taxon>
        <taxon>Sinorhizobium/Ensifer group</taxon>
        <taxon>Ensifer</taxon>
    </lineage>
</organism>
<reference evidence="12 13" key="1">
    <citation type="submission" date="2023-03" db="EMBL/GenBank/DDBJ databases">
        <title>Comparative genome and transcriptome analysis combination mining strategies for increasing vitamin B12 production of Ensifer adhaerens strain.</title>
        <authorList>
            <person name="Yongheng L."/>
        </authorList>
    </citation>
    <scope>NUCLEOTIDE SEQUENCE [LARGE SCALE GENOMIC DNA]</scope>
    <source>
        <strain evidence="12 13">Casida A-T305</strain>
        <plasmid evidence="12 13">unnamedA</plasmid>
    </source>
</reference>
<dbReference type="PROSITE" id="PS51257">
    <property type="entry name" value="PROKAR_LIPOPROTEIN"/>
    <property type="match status" value="1"/>
</dbReference>
<comment type="subcellular location">
    <subcellularLocation>
        <location evidence="1">Membrane</location>
        <topology evidence="1">Multi-pass membrane protein</topology>
    </subcellularLocation>
</comment>